<sequence>MHDTKKLTVATIMPGPQPNASSAHLTQGTKVILSDGRELAGVTRITLHAEAGDIWKAIIEVHPQTVHVIAAEADTRVVECTSLGDESRRYAMGKCGDPDDSTPIEGTVLLEGGERVIPHGV</sequence>
<proteinExistence type="predicted"/>
<organism evidence="1 2">
    <name type="scientific">Pseudomonas syringae pv. persicae</name>
    <dbReference type="NCBI Taxonomy" id="237306"/>
    <lineage>
        <taxon>Bacteria</taxon>
        <taxon>Pseudomonadati</taxon>
        <taxon>Pseudomonadota</taxon>
        <taxon>Gammaproteobacteria</taxon>
        <taxon>Pseudomonadales</taxon>
        <taxon>Pseudomonadaceae</taxon>
        <taxon>Pseudomonas</taxon>
    </lineage>
</organism>
<evidence type="ECO:0000313" key="2">
    <source>
        <dbReference type="Proteomes" id="UP000237580"/>
    </source>
</evidence>
<name>A0AB38EBC1_9PSED</name>
<dbReference type="RefSeq" id="WP_104720023.1">
    <property type="nucleotide sequence ID" value="NZ_ODAM01000030.1"/>
</dbReference>
<comment type="caution">
    <text evidence="1">The sequence shown here is derived from an EMBL/GenBank/DDBJ whole genome shotgun (WGS) entry which is preliminary data.</text>
</comment>
<evidence type="ECO:0000313" key="1">
    <source>
        <dbReference type="EMBL" id="SOQ06533.1"/>
    </source>
</evidence>
<accession>A0AB38EBC1</accession>
<protein>
    <submittedName>
        <fullName evidence="1">Uncharacterized protein</fullName>
    </submittedName>
</protein>
<gene>
    <name evidence="1" type="ORF">NCPPB2254_00874</name>
</gene>
<dbReference type="EMBL" id="ODAM01000030">
    <property type="protein sequence ID" value="SOQ06533.1"/>
    <property type="molecule type" value="Genomic_DNA"/>
</dbReference>
<dbReference type="AlphaFoldDB" id="A0AB38EBC1"/>
<reference evidence="1 2" key="1">
    <citation type="submission" date="2017-11" db="EMBL/GenBank/DDBJ databases">
        <authorList>
            <person name="Blom J."/>
        </authorList>
    </citation>
    <scope>NUCLEOTIDE SEQUENCE [LARGE SCALE GENOMIC DNA]</scope>
    <source>
        <strain evidence="1">NCPPB 2254</strain>
    </source>
</reference>
<dbReference type="Proteomes" id="UP000237580">
    <property type="component" value="Unassembled WGS sequence"/>
</dbReference>